<dbReference type="SUPFAM" id="SSF53800">
    <property type="entry name" value="Chelatase"/>
    <property type="match status" value="1"/>
</dbReference>
<sequence length="297" mass="31834">MTHVFLVDNGSLRPGATLNLRRVAAALGERTGLPVEARSLLHSNKVPAEELDGVPASTLGPAATWRAEEGITDMVVLPFFFGPSRALSGYLPERLGDVQEAHPRVRIRVASPLVDLQAPTDLRLARILRDGVEEQLQQMPGGSQPAVVLADHGSPIPEVTAVRNVVAGQLATLLEGRVRSVTPASMERREGDAYRFNDPLLENLLDEPGFNQGPVIVSMLFLSPGKHAGEDGDVATICADAETRNPGLSTRITRLAGEHDGILDLLADRLEEAISGERYLLDLPAPGKPEGNEQPTP</sequence>
<proteinExistence type="predicted"/>
<reference evidence="1 2" key="1">
    <citation type="submission" date="2017-08" db="EMBL/GenBank/DDBJ databases">
        <title>Halovibrio sewagensis sp. nov., isolated from wastewater of high salinity.</title>
        <authorList>
            <person name="Dong X."/>
            <person name="Zhang G."/>
        </authorList>
    </citation>
    <scope>NUCLEOTIDE SEQUENCE [LARGE SCALE GENOMIC DNA]</scope>
    <source>
        <strain evidence="1 2">YL5-2</strain>
    </source>
</reference>
<name>A0A2A2FAG1_9GAMM</name>
<protein>
    <submittedName>
        <fullName evidence="1">Cobalamin biosynthesis protein CbiX</fullName>
    </submittedName>
</protein>
<dbReference type="Gene3D" id="3.40.50.1400">
    <property type="match status" value="2"/>
</dbReference>
<keyword evidence="2" id="KW-1185">Reference proteome</keyword>
<evidence type="ECO:0000313" key="2">
    <source>
        <dbReference type="Proteomes" id="UP000218896"/>
    </source>
</evidence>
<organism evidence="1 2">
    <name type="scientific">Halovibrio salipaludis</name>
    <dbReference type="NCBI Taxonomy" id="2032626"/>
    <lineage>
        <taxon>Bacteria</taxon>
        <taxon>Pseudomonadati</taxon>
        <taxon>Pseudomonadota</taxon>
        <taxon>Gammaproteobacteria</taxon>
        <taxon>Oceanospirillales</taxon>
        <taxon>Halomonadaceae</taxon>
        <taxon>Halovibrio</taxon>
    </lineage>
</organism>
<dbReference type="Proteomes" id="UP000218896">
    <property type="component" value="Unassembled WGS sequence"/>
</dbReference>
<dbReference type="EMBL" id="NSKD01000001">
    <property type="protein sequence ID" value="PAU81724.1"/>
    <property type="molecule type" value="Genomic_DNA"/>
</dbReference>
<dbReference type="AlphaFoldDB" id="A0A2A2FAG1"/>
<gene>
    <name evidence="1" type="ORF">CK501_00810</name>
</gene>
<dbReference type="PANTHER" id="PTHR33542:SF3">
    <property type="entry name" value="SIROHYDROCHLORIN FERROCHELATASE, CHLOROPLASTIC"/>
    <property type="match status" value="1"/>
</dbReference>
<evidence type="ECO:0000313" key="1">
    <source>
        <dbReference type="EMBL" id="PAU81724.1"/>
    </source>
</evidence>
<comment type="caution">
    <text evidence="1">The sequence shown here is derived from an EMBL/GenBank/DDBJ whole genome shotgun (WGS) entry which is preliminary data.</text>
</comment>
<dbReference type="InterPro" id="IPR050963">
    <property type="entry name" value="Sirohydro_Cobaltochel/CbiX"/>
</dbReference>
<dbReference type="PANTHER" id="PTHR33542">
    <property type="entry name" value="SIROHYDROCHLORIN FERROCHELATASE, CHLOROPLASTIC"/>
    <property type="match status" value="1"/>
</dbReference>
<accession>A0A2A2FAG1</accession>
<dbReference type="OrthoDB" id="6146280at2"/>
<dbReference type="RefSeq" id="WP_095615828.1">
    <property type="nucleotide sequence ID" value="NZ_NSKD01000001.1"/>
</dbReference>